<reference evidence="1" key="1">
    <citation type="submission" date="2018-02" db="EMBL/GenBank/DDBJ databases">
        <title>Rhizophora mucronata_Transcriptome.</title>
        <authorList>
            <person name="Meera S.P."/>
            <person name="Sreeshan A."/>
            <person name="Augustine A."/>
        </authorList>
    </citation>
    <scope>NUCLEOTIDE SEQUENCE</scope>
    <source>
        <tissue evidence="1">Leaf</tissue>
    </source>
</reference>
<sequence>MVMENEEEIFILFRISLISCINPNI</sequence>
<protein>
    <submittedName>
        <fullName evidence="1">Uncharacterized protein</fullName>
    </submittedName>
</protein>
<proteinExistence type="predicted"/>
<evidence type="ECO:0000313" key="1">
    <source>
        <dbReference type="EMBL" id="MBX49750.1"/>
    </source>
</evidence>
<dbReference type="EMBL" id="GGEC01069266">
    <property type="protein sequence ID" value="MBX49750.1"/>
    <property type="molecule type" value="Transcribed_RNA"/>
</dbReference>
<organism evidence="1">
    <name type="scientific">Rhizophora mucronata</name>
    <name type="common">Asiatic mangrove</name>
    <dbReference type="NCBI Taxonomy" id="61149"/>
    <lineage>
        <taxon>Eukaryota</taxon>
        <taxon>Viridiplantae</taxon>
        <taxon>Streptophyta</taxon>
        <taxon>Embryophyta</taxon>
        <taxon>Tracheophyta</taxon>
        <taxon>Spermatophyta</taxon>
        <taxon>Magnoliopsida</taxon>
        <taxon>eudicotyledons</taxon>
        <taxon>Gunneridae</taxon>
        <taxon>Pentapetalae</taxon>
        <taxon>rosids</taxon>
        <taxon>fabids</taxon>
        <taxon>Malpighiales</taxon>
        <taxon>Rhizophoraceae</taxon>
        <taxon>Rhizophora</taxon>
    </lineage>
</organism>
<dbReference type="AlphaFoldDB" id="A0A2P2P4V0"/>
<accession>A0A2P2P4V0</accession>
<name>A0A2P2P4V0_RHIMU</name>